<keyword evidence="3" id="KW-0808">Transferase</keyword>
<feature type="domain" description="GST C-terminal" evidence="2">
    <location>
        <begin position="86"/>
        <end position="215"/>
    </location>
</feature>
<dbReference type="InterPro" id="IPR040079">
    <property type="entry name" value="Glutathione_S-Trfase"/>
</dbReference>
<dbReference type="Gene3D" id="3.40.30.10">
    <property type="entry name" value="Glutaredoxin"/>
    <property type="match status" value="1"/>
</dbReference>
<dbReference type="EC" id="2.5.1.18" evidence="3"/>
<feature type="domain" description="GST N-terminal" evidence="1">
    <location>
        <begin position="1"/>
        <end position="81"/>
    </location>
</feature>
<dbReference type="PROSITE" id="PS50404">
    <property type="entry name" value="GST_NTER"/>
    <property type="match status" value="1"/>
</dbReference>
<dbReference type="Pfam" id="PF13410">
    <property type="entry name" value="GST_C_2"/>
    <property type="match status" value="1"/>
</dbReference>
<dbReference type="InterPro" id="IPR010987">
    <property type="entry name" value="Glutathione-S-Trfase_C-like"/>
</dbReference>
<dbReference type="Gene3D" id="1.20.1050.10">
    <property type="match status" value="1"/>
</dbReference>
<evidence type="ECO:0000259" key="1">
    <source>
        <dbReference type="PROSITE" id="PS50404"/>
    </source>
</evidence>
<accession>A0ABU0IRC4</accession>
<dbReference type="Proteomes" id="UP001228905">
    <property type="component" value="Unassembled WGS sequence"/>
</dbReference>
<dbReference type="InterPro" id="IPR050983">
    <property type="entry name" value="GST_Omega/HSP26"/>
</dbReference>
<dbReference type="InterPro" id="IPR036282">
    <property type="entry name" value="Glutathione-S-Trfase_C_sf"/>
</dbReference>
<dbReference type="PANTHER" id="PTHR43968:SF6">
    <property type="entry name" value="GLUTATHIONE S-TRANSFERASE OMEGA"/>
    <property type="match status" value="1"/>
</dbReference>
<reference evidence="3 4" key="1">
    <citation type="submission" date="2023-07" db="EMBL/GenBank/DDBJ databases">
        <title>Genomic Encyclopedia of Type Strains, Phase IV (KMG-IV): sequencing the most valuable type-strain genomes for metagenomic binning, comparative biology and taxonomic classification.</title>
        <authorList>
            <person name="Goeker M."/>
        </authorList>
    </citation>
    <scope>NUCLEOTIDE SEQUENCE [LARGE SCALE GENOMIC DNA]</scope>
    <source>
        <strain evidence="3 4">DSM 18695</strain>
    </source>
</reference>
<name>A0ABU0IRC4_9CAUL</name>
<dbReference type="PROSITE" id="PS50405">
    <property type="entry name" value="GST_CTER"/>
    <property type="match status" value="1"/>
</dbReference>
<dbReference type="InterPro" id="IPR036249">
    <property type="entry name" value="Thioredoxin-like_sf"/>
</dbReference>
<dbReference type="RefSeq" id="WP_307347845.1">
    <property type="nucleotide sequence ID" value="NZ_JAUSVS010000002.1"/>
</dbReference>
<dbReference type="PANTHER" id="PTHR43968">
    <property type="match status" value="1"/>
</dbReference>
<evidence type="ECO:0000313" key="4">
    <source>
        <dbReference type="Proteomes" id="UP001228905"/>
    </source>
</evidence>
<protein>
    <submittedName>
        <fullName evidence="3">Glutathione S-transferase/RNA polymerase-associated protein</fullName>
        <ecNumber evidence="3">2.5.1.18</ecNumber>
    </submittedName>
</protein>
<dbReference type="SUPFAM" id="SSF47616">
    <property type="entry name" value="GST C-terminal domain-like"/>
    <property type="match status" value="1"/>
</dbReference>
<dbReference type="Pfam" id="PF13409">
    <property type="entry name" value="GST_N_2"/>
    <property type="match status" value="1"/>
</dbReference>
<keyword evidence="4" id="KW-1185">Reference proteome</keyword>
<dbReference type="PROSITE" id="PS51354">
    <property type="entry name" value="GLUTAREDOXIN_2"/>
    <property type="match status" value="1"/>
</dbReference>
<dbReference type="SFLD" id="SFLDS00019">
    <property type="entry name" value="Glutathione_Transferase_(cytos"/>
    <property type="match status" value="1"/>
</dbReference>
<evidence type="ECO:0000259" key="2">
    <source>
        <dbReference type="PROSITE" id="PS50405"/>
    </source>
</evidence>
<dbReference type="CDD" id="cd00570">
    <property type="entry name" value="GST_N_family"/>
    <property type="match status" value="1"/>
</dbReference>
<proteinExistence type="predicted"/>
<dbReference type="SUPFAM" id="SSF52833">
    <property type="entry name" value="Thioredoxin-like"/>
    <property type="match status" value="1"/>
</dbReference>
<sequence>MIELLEHPLSPYAQKVKIALAEKGVPFTVRTPDAMGSGATPAEFRAASPRGEVPVLFVEGTPIYDSTIILEFIEDRFPDPPLLPRDPLARAAARTIEEVCDTTYEAINWGLSEIAWFRRAEGELAEKLKAEAKGQVGRLHAWLESQLGDGPWFGGETFGWADLCVAPFVQGSAGYELAPAEGSKLADWLGRVRQRPSVAAAFKAARDSLAAMSQVAGIVERGQFKRQYRDHRLEWMIRSGGVEVVLKGLEKDNIRFNGEPSVQS</sequence>
<evidence type="ECO:0000313" key="3">
    <source>
        <dbReference type="EMBL" id="MDQ0463708.1"/>
    </source>
</evidence>
<dbReference type="GO" id="GO:0004364">
    <property type="term" value="F:glutathione transferase activity"/>
    <property type="evidence" value="ECO:0007669"/>
    <property type="project" value="UniProtKB-EC"/>
</dbReference>
<dbReference type="EMBL" id="JAUSVS010000002">
    <property type="protein sequence ID" value="MDQ0463708.1"/>
    <property type="molecule type" value="Genomic_DNA"/>
</dbReference>
<dbReference type="SFLD" id="SFLDG00358">
    <property type="entry name" value="Main_(cytGST)"/>
    <property type="match status" value="1"/>
</dbReference>
<comment type="caution">
    <text evidence="3">The sequence shown here is derived from an EMBL/GenBank/DDBJ whole genome shotgun (WGS) entry which is preliminary data.</text>
</comment>
<organism evidence="3 4">
    <name type="scientific">Caulobacter ginsengisoli</name>
    <dbReference type="NCBI Taxonomy" id="400775"/>
    <lineage>
        <taxon>Bacteria</taxon>
        <taxon>Pseudomonadati</taxon>
        <taxon>Pseudomonadota</taxon>
        <taxon>Alphaproteobacteria</taxon>
        <taxon>Caulobacterales</taxon>
        <taxon>Caulobacteraceae</taxon>
        <taxon>Caulobacter</taxon>
    </lineage>
</organism>
<dbReference type="InterPro" id="IPR004045">
    <property type="entry name" value="Glutathione_S-Trfase_N"/>
</dbReference>
<gene>
    <name evidence="3" type="ORF">QO010_001479</name>
</gene>